<dbReference type="PANTHER" id="PTHR43370:SF1">
    <property type="entry name" value="GUANOSINE ABC TRANSPORTER PERMEASE PROTEIN NUPQ"/>
    <property type="match status" value="1"/>
</dbReference>
<evidence type="ECO:0000256" key="6">
    <source>
        <dbReference type="SAM" id="Phobius"/>
    </source>
</evidence>
<comment type="subcellular location">
    <subcellularLocation>
        <location evidence="1">Cell membrane</location>
        <topology evidence="1">Multi-pass membrane protein</topology>
    </subcellularLocation>
</comment>
<dbReference type="OrthoDB" id="9792579at2"/>
<protein>
    <submittedName>
        <fullName evidence="7">Simple sugar transport system permease protein</fullName>
    </submittedName>
</protein>
<dbReference type="AlphaFoldDB" id="A0A1I5BM09"/>
<dbReference type="Pfam" id="PF02653">
    <property type="entry name" value="BPD_transp_2"/>
    <property type="match status" value="1"/>
</dbReference>
<evidence type="ECO:0000256" key="5">
    <source>
        <dbReference type="ARBA" id="ARBA00023136"/>
    </source>
</evidence>
<feature type="transmembrane region" description="Helical" evidence="6">
    <location>
        <begin position="201"/>
        <end position="223"/>
    </location>
</feature>
<feature type="transmembrane region" description="Helical" evidence="6">
    <location>
        <begin position="154"/>
        <end position="170"/>
    </location>
</feature>
<name>A0A1I5BM09_9FIRM</name>
<evidence type="ECO:0000256" key="4">
    <source>
        <dbReference type="ARBA" id="ARBA00022989"/>
    </source>
</evidence>
<organism evidence="7 8">
    <name type="scientific">Anaerocolumna aminovalerica</name>
    <dbReference type="NCBI Taxonomy" id="1527"/>
    <lineage>
        <taxon>Bacteria</taxon>
        <taxon>Bacillati</taxon>
        <taxon>Bacillota</taxon>
        <taxon>Clostridia</taxon>
        <taxon>Lachnospirales</taxon>
        <taxon>Lachnospiraceae</taxon>
        <taxon>Anaerocolumna</taxon>
    </lineage>
</organism>
<evidence type="ECO:0000256" key="3">
    <source>
        <dbReference type="ARBA" id="ARBA00022692"/>
    </source>
</evidence>
<keyword evidence="3 6" id="KW-0812">Transmembrane</keyword>
<dbReference type="PANTHER" id="PTHR43370">
    <property type="entry name" value="SUGAR ABC TRANSPORTER INTEGRAL MEMBRANE PROTEIN-RELATED"/>
    <property type="match status" value="1"/>
</dbReference>
<evidence type="ECO:0000313" key="8">
    <source>
        <dbReference type="Proteomes" id="UP000198806"/>
    </source>
</evidence>
<keyword evidence="5 6" id="KW-0472">Membrane</keyword>
<keyword evidence="7" id="KW-0813">Transport</keyword>
<sequence length="303" mass="31987">MNNILALLLTPAFGYAVLRVTTPILYAALGNVISSKAGVSNIAMEGTMLTSSLVGVLASAYTGSAFIGLLAALVVGILFSAFMAYLNLYLGTNVIMAGIALNLFASKFTVYILYMLTGQKGNSASLASKQIPSVDIPVIKNIPVLGEIISGHNILVYVALLSIIVIYIMLNKTKLGTHIKAVGESPHAAASVGINVKRVRFLSLCLSGLLAGFGGAYMSMGYLSMFTRDMIAGRGWIAIAAGAMGRSMVIPTTITSFLFGIFSAIGNVLQLQNIPSELVTTLPYVAVFIGIIVYSIRKTKEDK</sequence>
<evidence type="ECO:0000313" key="7">
    <source>
        <dbReference type="EMBL" id="SFN75702.1"/>
    </source>
</evidence>
<keyword evidence="8" id="KW-1185">Reference proteome</keyword>
<proteinExistence type="predicted"/>
<dbReference type="RefSeq" id="WP_091683491.1">
    <property type="nucleotide sequence ID" value="NZ_BAABFM010000003.1"/>
</dbReference>
<feature type="transmembrane region" description="Helical" evidence="6">
    <location>
        <begin position="65"/>
        <end position="88"/>
    </location>
</feature>
<feature type="transmembrane region" description="Helical" evidence="6">
    <location>
        <begin position="278"/>
        <end position="296"/>
    </location>
</feature>
<dbReference type="GO" id="GO:0022857">
    <property type="term" value="F:transmembrane transporter activity"/>
    <property type="evidence" value="ECO:0007669"/>
    <property type="project" value="InterPro"/>
</dbReference>
<keyword evidence="7" id="KW-0762">Sugar transport</keyword>
<keyword evidence="4 6" id="KW-1133">Transmembrane helix</keyword>
<reference evidence="7 8" key="1">
    <citation type="submission" date="2016-10" db="EMBL/GenBank/DDBJ databases">
        <authorList>
            <person name="de Groot N.N."/>
        </authorList>
    </citation>
    <scope>NUCLEOTIDE SEQUENCE [LARGE SCALE GENOMIC DNA]</scope>
    <source>
        <strain evidence="7 8">DSM 1283</strain>
    </source>
</reference>
<gene>
    <name evidence="7" type="ORF">SAMN04489757_10188</name>
</gene>
<evidence type="ECO:0000256" key="2">
    <source>
        <dbReference type="ARBA" id="ARBA00022475"/>
    </source>
</evidence>
<keyword evidence="2" id="KW-1003">Cell membrane</keyword>
<accession>A0A1I5BM09</accession>
<feature type="transmembrane region" description="Helical" evidence="6">
    <location>
        <begin position="235"/>
        <end position="266"/>
    </location>
</feature>
<dbReference type="Proteomes" id="UP000198806">
    <property type="component" value="Unassembled WGS sequence"/>
</dbReference>
<dbReference type="GO" id="GO:0005886">
    <property type="term" value="C:plasma membrane"/>
    <property type="evidence" value="ECO:0007669"/>
    <property type="project" value="UniProtKB-SubCell"/>
</dbReference>
<dbReference type="EMBL" id="FOWD01000001">
    <property type="protein sequence ID" value="SFN75702.1"/>
    <property type="molecule type" value="Genomic_DNA"/>
</dbReference>
<feature type="transmembrane region" description="Helical" evidence="6">
    <location>
        <begin position="94"/>
        <end position="116"/>
    </location>
</feature>
<dbReference type="STRING" id="1527.SAMN04489757_10188"/>
<dbReference type="CDD" id="cd06580">
    <property type="entry name" value="TM_PBP1_transp_TpRbsC_like"/>
    <property type="match status" value="1"/>
</dbReference>
<evidence type="ECO:0000256" key="1">
    <source>
        <dbReference type="ARBA" id="ARBA00004651"/>
    </source>
</evidence>
<dbReference type="InterPro" id="IPR001851">
    <property type="entry name" value="ABC_transp_permease"/>
</dbReference>